<dbReference type="Proteomes" id="UP000244722">
    <property type="component" value="Unassembled WGS sequence"/>
</dbReference>
<reference evidence="2 3" key="1">
    <citation type="submission" date="2017-04" db="EMBL/GenBank/DDBJ databases">
        <title>Draft genome sequence of Tuber borchii Vittad., a whitish edible truffle.</title>
        <authorList>
            <consortium name="DOE Joint Genome Institute"/>
            <person name="Murat C."/>
            <person name="Kuo A."/>
            <person name="Barry K.W."/>
            <person name="Clum A."/>
            <person name="Dockter R.B."/>
            <person name="Fauchery L."/>
            <person name="Iotti M."/>
            <person name="Kohler A."/>
            <person name="Labutti K."/>
            <person name="Lindquist E.A."/>
            <person name="Lipzen A."/>
            <person name="Ohm R.A."/>
            <person name="Wang M."/>
            <person name="Grigoriev I.V."/>
            <person name="Zambonelli A."/>
            <person name="Martin F.M."/>
        </authorList>
    </citation>
    <scope>NUCLEOTIDE SEQUENCE [LARGE SCALE GENOMIC DNA]</scope>
    <source>
        <strain evidence="2 3">Tbo3840</strain>
    </source>
</reference>
<keyword evidence="1" id="KW-1133">Transmembrane helix</keyword>
<keyword evidence="1" id="KW-0812">Transmembrane</keyword>
<dbReference type="AlphaFoldDB" id="A0A2T7A1L2"/>
<protein>
    <submittedName>
        <fullName evidence="2">Uncharacterized protein</fullName>
    </submittedName>
</protein>
<evidence type="ECO:0000313" key="3">
    <source>
        <dbReference type="Proteomes" id="UP000244722"/>
    </source>
</evidence>
<dbReference type="EMBL" id="NESQ01000042">
    <property type="protein sequence ID" value="PUU81626.1"/>
    <property type="molecule type" value="Genomic_DNA"/>
</dbReference>
<dbReference type="OrthoDB" id="5553410at2759"/>
<feature type="transmembrane region" description="Helical" evidence="1">
    <location>
        <begin position="138"/>
        <end position="156"/>
    </location>
</feature>
<organism evidence="2 3">
    <name type="scientific">Tuber borchii</name>
    <name type="common">White truffle</name>
    <dbReference type="NCBI Taxonomy" id="42251"/>
    <lineage>
        <taxon>Eukaryota</taxon>
        <taxon>Fungi</taxon>
        <taxon>Dikarya</taxon>
        <taxon>Ascomycota</taxon>
        <taxon>Pezizomycotina</taxon>
        <taxon>Pezizomycetes</taxon>
        <taxon>Pezizales</taxon>
        <taxon>Tuberaceae</taxon>
        <taxon>Tuber</taxon>
    </lineage>
</organism>
<accession>A0A2T7A1L2</accession>
<evidence type="ECO:0000256" key="1">
    <source>
        <dbReference type="SAM" id="Phobius"/>
    </source>
</evidence>
<evidence type="ECO:0000313" key="2">
    <source>
        <dbReference type="EMBL" id="PUU81626.1"/>
    </source>
</evidence>
<sequence>MGTKIDPTTLLAHPLPVRNLILQIPPRIITPLLTHHAQAFEPQDIVVTSITSTELTITYLQPLREVWFNPVPRTAIIPFTPPLPPIPADPANERANSDWEEACAIRLKEMSAASEKVVDNRSDIVVTRYLPPTSPGSFLAMGWFVALSFVIALWIFRGREAPYIGGFLADRVWNVDWKFDVTAVVHAGILVKKCRDVVNLAKRLRVHGVDRRRGVWALWLVNVALEGWRCAQRFEGEVRRVGRGLAEEKVKGESRKGK</sequence>
<comment type="caution">
    <text evidence="2">The sequence shown here is derived from an EMBL/GenBank/DDBJ whole genome shotgun (WGS) entry which is preliminary data.</text>
</comment>
<proteinExistence type="predicted"/>
<gene>
    <name evidence="2" type="ORF">B9Z19DRAFT_1165191</name>
</gene>
<name>A0A2T7A1L2_TUBBO</name>
<keyword evidence="1" id="KW-0472">Membrane</keyword>
<keyword evidence="3" id="KW-1185">Reference proteome</keyword>